<dbReference type="InterPro" id="IPR001486">
    <property type="entry name" value="Hemoglobin_trunc"/>
</dbReference>
<organism evidence="8 9">
    <name type="scientific">Paenibacillus antri</name>
    <dbReference type="NCBI Taxonomy" id="2582848"/>
    <lineage>
        <taxon>Bacteria</taxon>
        <taxon>Bacillati</taxon>
        <taxon>Bacillota</taxon>
        <taxon>Bacilli</taxon>
        <taxon>Bacillales</taxon>
        <taxon>Paenibacillaceae</taxon>
        <taxon>Paenibacillus</taxon>
    </lineage>
</organism>
<evidence type="ECO:0000256" key="2">
    <source>
        <dbReference type="ARBA" id="ARBA00022448"/>
    </source>
</evidence>
<dbReference type="AlphaFoldDB" id="A0A5R9GD89"/>
<comment type="cofactor">
    <cofactor evidence="1">
        <name>heme</name>
        <dbReference type="ChEBI" id="CHEBI:30413"/>
    </cofactor>
</comment>
<evidence type="ECO:0000256" key="6">
    <source>
        <dbReference type="ARBA" id="ARBA00034496"/>
    </source>
</evidence>
<reference evidence="8 9" key="1">
    <citation type="submission" date="2019-05" db="EMBL/GenBank/DDBJ databases">
        <authorList>
            <person name="Narsing Rao M.P."/>
            <person name="Li W.J."/>
        </authorList>
    </citation>
    <scope>NUCLEOTIDE SEQUENCE [LARGE SCALE GENOMIC DNA]</scope>
    <source>
        <strain evidence="8 9">SYSU_K30003</strain>
    </source>
</reference>
<dbReference type="Pfam" id="PF01152">
    <property type="entry name" value="Bac_globin"/>
    <property type="match status" value="1"/>
</dbReference>
<evidence type="ECO:0000256" key="1">
    <source>
        <dbReference type="ARBA" id="ARBA00001971"/>
    </source>
</evidence>
<protein>
    <submittedName>
        <fullName evidence="8">Globin</fullName>
    </submittedName>
</protein>
<evidence type="ECO:0000256" key="4">
    <source>
        <dbReference type="ARBA" id="ARBA00022723"/>
    </source>
</evidence>
<evidence type="ECO:0000313" key="9">
    <source>
        <dbReference type="Proteomes" id="UP000309676"/>
    </source>
</evidence>
<evidence type="ECO:0000313" key="8">
    <source>
        <dbReference type="EMBL" id="TLS52296.1"/>
    </source>
</evidence>
<comment type="similarity">
    <text evidence="6">Belongs to the truncated hemoglobin family. Group II subfamily.</text>
</comment>
<dbReference type="GO" id="GO:0005344">
    <property type="term" value="F:oxygen carrier activity"/>
    <property type="evidence" value="ECO:0007669"/>
    <property type="project" value="InterPro"/>
</dbReference>
<keyword evidence="4" id="KW-0479">Metal-binding</keyword>
<dbReference type="InterPro" id="IPR009050">
    <property type="entry name" value="Globin-like_sf"/>
</dbReference>
<dbReference type="Gene3D" id="1.10.490.10">
    <property type="entry name" value="Globins"/>
    <property type="match status" value="1"/>
</dbReference>
<evidence type="ECO:0000256" key="5">
    <source>
        <dbReference type="ARBA" id="ARBA00023004"/>
    </source>
</evidence>
<evidence type="ECO:0000256" key="7">
    <source>
        <dbReference type="PIRSR" id="PIRSR601486-1"/>
    </source>
</evidence>
<dbReference type="GO" id="GO:0046872">
    <property type="term" value="F:metal ion binding"/>
    <property type="evidence" value="ECO:0007669"/>
    <property type="project" value="UniProtKB-KW"/>
</dbReference>
<gene>
    <name evidence="8" type="ORF">FE782_09990</name>
</gene>
<dbReference type="InterPro" id="IPR044203">
    <property type="entry name" value="GlbO/GLB3-like"/>
</dbReference>
<dbReference type="Proteomes" id="UP000309676">
    <property type="component" value="Unassembled WGS sequence"/>
</dbReference>
<evidence type="ECO:0000256" key="3">
    <source>
        <dbReference type="ARBA" id="ARBA00022617"/>
    </source>
</evidence>
<keyword evidence="3 7" id="KW-0349">Heme</keyword>
<feature type="binding site" description="distal binding residue" evidence="7">
    <location>
        <position position="118"/>
    </location>
    <ligand>
        <name>heme</name>
        <dbReference type="ChEBI" id="CHEBI:30413"/>
    </ligand>
    <ligandPart>
        <name>Fe</name>
        <dbReference type="ChEBI" id="CHEBI:18248"/>
    </ligandPart>
</feature>
<dbReference type="FunFam" id="1.10.490.10:FF:000004">
    <property type="entry name" value="Group 2 hemoglobin yjbI"/>
    <property type="match status" value="1"/>
</dbReference>
<sequence>METTIFEQLGGEAAIGKLVDAFYDRVVRDPKLSPLFAGSDIDEVKRKQKMFLTQFLGGPQLYSEEFGHPMMRYRHLPFPITTSHAEAWLGCMAAAMDEVGLEGAAREFFFGRLTQVAHHMVNTEDGSLDR</sequence>
<dbReference type="EMBL" id="VCIW01000005">
    <property type="protein sequence ID" value="TLS52296.1"/>
    <property type="molecule type" value="Genomic_DNA"/>
</dbReference>
<dbReference type="InterPro" id="IPR012292">
    <property type="entry name" value="Globin/Proto"/>
</dbReference>
<name>A0A5R9GD89_9BACL</name>
<dbReference type="PANTHER" id="PTHR47366:SF1">
    <property type="entry name" value="TWO-ON-TWO HEMOGLOBIN-3"/>
    <property type="match status" value="1"/>
</dbReference>
<dbReference type="SUPFAM" id="SSF46458">
    <property type="entry name" value="Globin-like"/>
    <property type="match status" value="1"/>
</dbReference>
<dbReference type="GO" id="GO:0020037">
    <property type="term" value="F:heme binding"/>
    <property type="evidence" value="ECO:0007669"/>
    <property type="project" value="InterPro"/>
</dbReference>
<dbReference type="OrthoDB" id="9790913at2"/>
<keyword evidence="9" id="KW-1185">Reference proteome</keyword>
<dbReference type="RefSeq" id="WP_138193952.1">
    <property type="nucleotide sequence ID" value="NZ_VCIW01000005.1"/>
</dbReference>
<keyword evidence="2" id="KW-0813">Transport</keyword>
<dbReference type="InterPro" id="IPR019795">
    <property type="entry name" value="Globin_bac-like_CS"/>
</dbReference>
<comment type="caution">
    <text evidence="8">The sequence shown here is derived from an EMBL/GenBank/DDBJ whole genome shotgun (WGS) entry which is preliminary data.</text>
</comment>
<keyword evidence="5" id="KW-0408">Iron</keyword>
<dbReference type="GO" id="GO:0019825">
    <property type="term" value="F:oxygen binding"/>
    <property type="evidence" value="ECO:0007669"/>
    <property type="project" value="InterPro"/>
</dbReference>
<accession>A0A5R9GD89</accession>
<proteinExistence type="inferred from homology"/>
<dbReference type="PROSITE" id="PS01213">
    <property type="entry name" value="GLOBIN_FAM_2"/>
    <property type="match status" value="1"/>
</dbReference>
<dbReference type="PANTHER" id="PTHR47366">
    <property type="entry name" value="TWO-ON-TWO HEMOGLOBIN-3"/>
    <property type="match status" value="1"/>
</dbReference>